<dbReference type="RefSeq" id="WP_166670250.1">
    <property type="nucleotide sequence ID" value="NZ_NQJF01000001.1"/>
</dbReference>
<protein>
    <submittedName>
        <fullName evidence="1">Uncharacterized protein</fullName>
    </submittedName>
</protein>
<proteinExistence type="predicted"/>
<evidence type="ECO:0000313" key="2">
    <source>
        <dbReference type="Proteomes" id="UP000295058"/>
    </source>
</evidence>
<reference evidence="1 2" key="1">
    <citation type="submission" date="2019-03" db="EMBL/GenBank/DDBJ databases">
        <title>Genomic Encyclopedia of Archaeal and Bacterial Type Strains, Phase II (KMG-II): from individual species to whole genera.</title>
        <authorList>
            <person name="Goeker M."/>
        </authorList>
    </citation>
    <scope>NUCLEOTIDE SEQUENCE [LARGE SCALE GENOMIC DNA]</scope>
    <source>
        <strain evidence="1 2">DSM 15594</strain>
    </source>
</reference>
<accession>A0ABY2F2T0</accession>
<organism evidence="1 2">
    <name type="scientific">Oceanimonas baumannii</name>
    <dbReference type="NCBI Taxonomy" id="129578"/>
    <lineage>
        <taxon>Bacteria</taxon>
        <taxon>Pseudomonadati</taxon>
        <taxon>Pseudomonadota</taxon>
        <taxon>Gammaproteobacteria</taxon>
        <taxon>Aeromonadales</taxon>
        <taxon>Aeromonadaceae</taxon>
        <taxon>Oceanimonas</taxon>
    </lineage>
</organism>
<evidence type="ECO:0000313" key="1">
    <source>
        <dbReference type="EMBL" id="TDW62159.1"/>
    </source>
</evidence>
<dbReference type="EMBL" id="SODO01000001">
    <property type="protein sequence ID" value="TDW62159.1"/>
    <property type="molecule type" value="Genomic_DNA"/>
</dbReference>
<keyword evidence="2" id="KW-1185">Reference proteome</keyword>
<name>A0ABY2F2T0_9GAMM</name>
<sequence length="55" mass="6019">MDNVPRMSAVSTPPPCIWSADDCYPASVLYWLQQLAGQADVTPTVTEPEPELEVV</sequence>
<dbReference type="Proteomes" id="UP000295058">
    <property type="component" value="Unassembled WGS sequence"/>
</dbReference>
<comment type="caution">
    <text evidence="1">The sequence shown here is derived from an EMBL/GenBank/DDBJ whole genome shotgun (WGS) entry which is preliminary data.</text>
</comment>
<gene>
    <name evidence="1" type="ORF">LY04_00211</name>
</gene>